<protein>
    <submittedName>
        <fullName evidence="2">Putative glutathione S-transferase</fullName>
        <ecNumber evidence="2">2.5.1.18</ecNumber>
    </submittedName>
</protein>
<dbReference type="EC" id="2.5.1.18" evidence="2"/>
<dbReference type="InterPro" id="IPR004046">
    <property type="entry name" value="GST_C"/>
</dbReference>
<dbReference type="CDD" id="cd00570">
    <property type="entry name" value="GST_N_family"/>
    <property type="match status" value="1"/>
</dbReference>
<dbReference type="HOGENOM" id="CLU_011226_0_3_3"/>
<dbReference type="Gene3D" id="3.40.30.10">
    <property type="entry name" value="Glutaredoxin"/>
    <property type="match status" value="1"/>
</dbReference>
<dbReference type="SFLD" id="SFLDS00019">
    <property type="entry name" value="Glutathione_Transferase_(cytos"/>
    <property type="match status" value="1"/>
</dbReference>
<dbReference type="eggNOG" id="COG0625">
    <property type="taxonomic scope" value="Bacteria"/>
</dbReference>
<dbReference type="GO" id="GO:0016034">
    <property type="term" value="F:maleylacetoacetate isomerase activity"/>
    <property type="evidence" value="ECO:0007669"/>
    <property type="project" value="TreeGrafter"/>
</dbReference>
<name>A2BU71_PROM5</name>
<dbReference type="InterPro" id="IPR036282">
    <property type="entry name" value="Glutathione-S-Trfase_C_sf"/>
</dbReference>
<evidence type="ECO:0000313" key="3">
    <source>
        <dbReference type="Proteomes" id="UP000001589"/>
    </source>
</evidence>
<reference evidence="2 3" key="1">
    <citation type="journal article" date="2007" name="PLoS Genet.">
        <title>Patterns and implications of gene gain and loss in the evolution of Prochlorococcus.</title>
        <authorList>
            <person name="Kettler G.C."/>
            <person name="Martiny A.C."/>
            <person name="Huang K."/>
            <person name="Zucker J."/>
            <person name="Coleman M.L."/>
            <person name="Rodrigue S."/>
            <person name="Chen F."/>
            <person name="Lapidus A."/>
            <person name="Ferriera S."/>
            <person name="Johnson J."/>
            <person name="Steglich C."/>
            <person name="Church G.M."/>
            <person name="Richardson P."/>
            <person name="Chisholm S.W."/>
        </authorList>
    </citation>
    <scope>NUCLEOTIDE SEQUENCE [LARGE SCALE GENOMIC DNA]</scope>
    <source>
        <strain evidence="2 3">MIT 9515</strain>
    </source>
</reference>
<dbReference type="CDD" id="cd00299">
    <property type="entry name" value="GST_C_family"/>
    <property type="match status" value="1"/>
</dbReference>
<dbReference type="Gene3D" id="1.20.1050.10">
    <property type="match status" value="1"/>
</dbReference>
<dbReference type="KEGG" id="pmc:P9515_01231"/>
<dbReference type="InterPro" id="IPR036249">
    <property type="entry name" value="Thioredoxin-like_sf"/>
</dbReference>
<evidence type="ECO:0000313" key="2">
    <source>
        <dbReference type="EMBL" id="ABM71332.1"/>
    </source>
</evidence>
<dbReference type="RefSeq" id="WP_011819447.1">
    <property type="nucleotide sequence ID" value="NC_008817.1"/>
</dbReference>
<dbReference type="GO" id="GO:0006749">
    <property type="term" value="P:glutathione metabolic process"/>
    <property type="evidence" value="ECO:0007669"/>
    <property type="project" value="TreeGrafter"/>
</dbReference>
<dbReference type="EMBL" id="CP000552">
    <property type="protein sequence ID" value="ABM71332.1"/>
    <property type="molecule type" value="Genomic_DNA"/>
</dbReference>
<evidence type="ECO:0000259" key="1">
    <source>
        <dbReference type="PROSITE" id="PS50404"/>
    </source>
</evidence>
<keyword evidence="2" id="KW-0808">Transferase</keyword>
<dbReference type="GO" id="GO:0006559">
    <property type="term" value="P:L-phenylalanine catabolic process"/>
    <property type="evidence" value="ECO:0007669"/>
    <property type="project" value="TreeGrafter"/>
</dbReference>
<dbReference type="AlphaFoldDB" id="A2BU71"/>
<dbReference type="OrthoDB" id="465590at2"/>
<dbReference type="Proteomes" id="UP000001589">
    <property type="component" value="Chromosome"/>
</dbReference>
<feature type="domain" description="GST N-terminal" evidence="1">
    <location>
        <begin position="1"/>
        <end position="79"/>
    </location>
</feature>
<dbReference type="PANTHER" id="PTHR42673:SF4">
    <property type="entry name" value="MALEYLACETOACETATE ISOMERASE"/>
    <property type="match status" value="1"/>
</dbReference>
<dbReference type="PANTHER" id="PTHR42673">
    <property type="entry name" value="MALEYLACETOACETATE ISOMERASE"/>
    <property type="match status" value="1"/>
</dbReference>
<gene>
    <name evidence="2" type="ordered locus">P9515_01231</name>
</gene>
<dbReference type="PROSITE" id="PS50404">
    <property type="entry name" value="GST_NTER"/>
    <property type="match status" value="1"/>
</dbReference>
<dbReference type="GO" id="GO:0004364">
    <property type="term" value="F:glutathione transferase activity"/>
    <property type="evidence" value="ECO:0007669"/>
    <property type="project" value="UniProtKB-EC"/>
</dbReference>
<dbReference type="GeneID" id="60201515"/>
<organism evidence="2 3">
    <name type="scientific">Prochlorococcus marinus (strain MIT 9515)</name>
    <dbReference type="NCBI Taxonomy" id="167542"/>
    <lineage>
        <taxon>Bacteria</taxon>
        <taxon>Bacillati</taxon>
        <taxon>Cyanobacteriota</taxon>
        <taxon>Cyanophyceae</taxon>
        <taxon>Synechococcales</taxon>
        <taxon>Prochlorococcaceae</taxon>
        <taxon>Prochlorococcus</taxon>
    </lineage>
</organism>
<dbReference type="InterPro" id="IPR040079">
    <property type="entry name" value="Glutathione_S-Trfase"/>
</dbReference>
<dbReference type="Pfam" id="PF00043">
    <property type="entry name" value="GST_C"/>
    <property type="match status" value="1"/>
</dbReference>
<accession>A2BU71</accession>
<dbReference type="SUPFAM" id="SSF52833">
    <property type="entry name" value="Thioredoxin-like"/>
    <property type="match status" value="1"/>
</dbReference>
<sequence>MITLYQFRHSPFCLKTRMALHAKKLQYRVEEVTPGIGQFEIFKLSGQKQVPVIIDDNDQIISDSSLICEYINKKNDHNPLFPEDPLLFAQCKLVENWADTTMASTCKKALIKSAIENPKLRTALLPDEIPSSLKGLVDKLPFKNLSKISNVVLSSKDNLELQKILEAISKSLINKKYLIGDNFSIADIAIAAQLSLLKFPKSSGPILSGEGCQEYINNPYLENIFIWRNNIEEYIFSANSQ</sequence>
<dbReference type="Pfam" id="PF13417">
    <property type="entry name" value="GST_N_3"/>
    <property type="match status" value="1"/>
</dbReference>
<dbReference type="STRING" id="167542.P9515_01231"/>
<dbReference type="InterPro" id="IPR004045">
    <property type="entry name" value="Glutathione_S-Trfase_N"/>
</dbReference>
<proteinExistence type="predicted"/>
<dbReference type="PROSITE" id="PS51354">
    <property type="entry name" value="GLUTAREDOXIN_2"/>
    <property type="match status" value="1"/>
</dbReference>
<dbReference type="SUPFAM" id="SSF47616">
    <property type="entry name" value="GST C-terminal domain-like"/>
    <property type="match status" value="1"/>
</dbReference>